<evidence type="ECO:0000313" key="1">
    <source>
        <dbReference type="EMBL" id="BCS98879.1"/>
    </source>
</evidence>
<evidence type="ECO:0008006" key="3">
    <source>
        <dbReference type="Google" id="ProtNLM"/>
    </source>
</evidence>
<proteinExistence type="predicted"/>
<protein>
    <recommendedName>
        <fullName evidence="3">YkgJ family cysteine cluster protein</fullName>
    </recommendedName>
</protein>
<dbReference type="Pfam" id="PF03692">
    <property type="entry name" value="CxxCxxCC"/>
    <property type="match status" value="1"/>
</dbReference>
<dbReference type="EMBL" id="AP024488">
    <property type="protein sequence ID" value="BCS98879.1"/>
    <property type="molecule type" value="Genomic_DNA"/>
</dbReference>
<evidence type="ECO:0000313" key="2">
    <source>
        <dbReference type="Proteomes" id="UP001320148"/>
    </source>
</evidence>
<dbReference type="InterPro" id="IPR005358">
    <property type="entry name" value="Puta_zinc/iron-chelating_dom"/>
</dbReference>
<dbReference type="RefSeq" id="WP_236890245.1">
    <property type="nucleotide sequence ID" value="NZ_AP024488.1"/>
</dbReference>
<organism evidence="1 2">
    <name type="scientific">Desulfoluna limicola</name>
    <dbReference type="NCBI Taxonomy" id="2810562"/>
    <lineage>
        <taxon>Bacteria</taxon>
        <taxon>Pseudomonadati</taxon>
        <taxon>Thermodesulfobacteriota</taxon>
        <taxon>Desulfobacteria</taxon>
        <taxon>Desulfobacterales</taxon>
        <taxon>Desulfolunaceae</taxon>
        <taxon>Desulfoluna</taxon>
    </lineage>
</organism>
<name>A0ABM7PNA1_9BACT</name>
<keyword evidence="2" id="KW-1185">Reference proteome</keyword>
<sequence>MDALFENYEALLARVGARCEEIEAALSGHMACRKGCSTCCLNISLFPVEAVRLRLAFGALDGERKASVLARASVSPDDGPCPLLDEAGACILYDHRPVICRTHGLPILFEDEKGTRRVDFCPENFQALESLSGESMIDLDALNQMLAAINGRFCEELFGGDAPFERLSISNALHLDIA</sequence>
<accession>A0ABM7PNA1</accession>
<reference evidence="1 2" key="1">
    <citation type="submission" date="2021-02" db="EMBL/GenBank/DDBJ databases">
        <title>Complete genome of Desulfoluna sp. strain ASN36.</title>
        <authorList>
            <person name="Takahashi A."/>
            <person name="Kojima H."/>
            <person name="Fukui M."/>
        </authorList>
    </citation>
    <scope>NUCLEOTIDE SEQUENCE [LARGE SCALE GENOMIC DNA]</scope>
    <source>
        <strain evidence="1 2">ASN36</strain>
    </source>
</reference>
<dbReference type="Proteomes" id="UP001320148">
    <property type="component" value="Chromosome"/>
</dbReference>
<gene>
    <name evidence="1" type="ORF">DSLASN_45110</name>
</gene>